<protein>
    <recommendedName>
        <fullName evidence="1">Reverse transcriptase zinc-binding domain-containing protein</fullName>
    </recommendedName>
</protein>
<dbReference type="EMBL" id="CM000764">
    <property type="protein sequence ID" value="OQU83651.1"/>
    <property type="molecule type" value="Genomic_DNA"/>
</dbReference>
<accession>A0A1Z5RJC3</accession>
<reference evidence="3" key="2">
    <citation type="journal article" date="2018" name="Plant J.">
        <title>The Sorghum bicolor reference genome: improved assembly, gene annotations, a transcriptome atlas, and signatures of genome organization.</title>
        <authorList>
            <person name="McCormick R.F."/>
            <person name="Truong S.K."/>
            <person name="Sreedasyam A."/>
            <person name="Jenkins J."/>
            <person name="Shu S."/>
            <person name="Sims D."/>
            <person name="Kennedy M."/>
            <person name="Amirebrahimi M."/>
            <person name="Weers B.D."/>
            <person name="McKinley B."/>
            <person name="Mattison A."/>
            <person name="Morishige D.T."/>
            <person name="Grimwood J."/>
            <person name="Schmutz J."/>
            <person name="Mullet J.E."/>
        </authorList>
    </citation>
    <scope>NUCLEOTIDE SEQUENCE [LARGE SCALE GENOMIC DNA]</scope>
    <source>
        <strain evidence="3">cv. BTx623</strain>
    </source>
</reference>
<feature type="domain" description="Reverse transcriptase zinc-binding" evidence="1">
    <location>
        <begin position="17"/>
        <end position="57"/>
    </location>
</feature>
<gene>
    <name evidence="2" type="ORF">SORBI_3005G153066</name>
</gene>
<proteinExistence type="predicted"/>
<evidence type="ECO:0000313" key="2">
    <source>
        <dbReference type="EMBL" id="OQU83651.1"/>
    </source>
</evidence>
<organism evidence="2 3">
    <name type="scientific">Sorghum bicolor</name>
    <name type="common">Sorghum</name>
    <name type="synonym">Sorghum vulgare</name>
    <dbReference type="NCBI Taxonomy" id="4558"/>
    <lineage>
        <taxon>Eukaryota</taxon>
        <taxon>Viridiplantae</taxon>
        <taxon>Streptophyta</taxon>
        <taxon>Embryophyta</taxon>
        <taxon>Tracheophyta</taxon>
        <taxon>Spermatophyta</taxon>
        <taxon>Magnoliopsida</taxon>
        <taxon>Liliopsida</taxon>
        <taxon>Poales</taxon>
        <taxon>Poaceae</taxon>
        <taxon>PACMAD clade</taxon>
        <taxon>Panicoideae</taxon>
        <taxon>Andropogonodae</taxon>
        <taxon>Andropogoneae</taxon>
        <taxon>Sorghinae</taxon>
        <taxon>Sorghum</taxon>
    </lineage>
</organism>
<name>A0A1Z5RJC3_SORBI</name>
<dbReference type="Proteomes" id="UP000000768">
    <property type="component" value="Chromosome 5"/>
</dbReference>
<reference evidence="2 3" key="1">
    <citation type="journal article" date="2009" name="Nature">
        <title>The Sorghum bicolor genome and the diversification of grasses.</title>
        <authorList>
            <person name="Paterson A.H."/>
            <person name="Bowers J.E."/>
            <person name="Bruggmann R."/>
            <person name="Dubchak I."/>
            <person name="Grimwood J."/>
            <person name="Gundlach H."/>
            <person name="Haberer G."/>
            <person name="Hellsten U."/>
            <person name="Mitros T."/>
            <person name="Poliakov A."/>
            <person name="Schmutz J."/>
            <person name="Spannagl M."/>
            <person name="Tang H."/>
            <person name="Wang X."/>
            <person name="Wicker T."/>
            <person name="Bharti A.K."/>
            <person name="Chapman J."/>
            <person name="Feltus F.A."/>
            <person name="Gowik U."/>
            <person name="Grigoriev I.V."/>
            <person name="Lyons E."/>
            <person name="Maher C.A."/>
            <person name="Martis M."/>
            <person name="Narechania A."/>
            <person name="Otillar R.P."/>
            <person name="Penning B.W."/>
            <person name="Salamov A.A."/>
            <person name="Wang Y."/>
            <person name="Zhang L."/>
            <person name="Carpita N.C."/>
            <person name="Freeling M."/>
            <person name="Gingle A.R."/>
            <person name="Hash C.T."/>
            <person name="Keller B."/>
            <person name="Klein P."/>
            <person name="Kresovich S."/>
            <person name="McCann M.C."/>
            <person name="Ming R."/>
            <person name="Peterson D.G."/>
            <person name="Mehboob-ur-Rahman"/>
            <person name="Ware D."/>
            <person name="Westhoff P."/>
            <person name="Mayer K.F."/>
            <person name="Messing J."/>
            <person name="Rokhsar D.S."/>
        </authorList>
    </citation>
    <scope>NUCLEOTIDE SEQUENCE [LARGE SCALE GENOMIC DNA]</scope>
    <source>
        <strain evidence="3">cv. BTx623</strain>
    </source>
</reference>
<evidence type="ECO:0000259" key="1">
    <source>
        <dbReference type="Pfam" id="PF13966"/>
    </source>
</evidence>
<evidence type="ECO:0000313" key="3">
    <source>
        <dbReference type="Proteomes" id="UP000000768"/>
    </source>
</evidence>
<sequence>MSNDQELRQFVSMWEELTSDKIIRRGGQANPTCQLCRTENESPNHKVADCSFSKMVWLILAQKLNLQMLNQNKTSTRIKEWWTAMNGQGDDTRRTQLVIYAVWDIWKERCRRVFDNKAQTPAQVASIIQQDIFLYDMAQGNVHVNI</sequence>
<dbReference type="Pfam" id="PF13966">
    <property type="entry name" value="zf-RVT"/>
    <property type="match status" value="1"/>
</dbReference>
<dbReference type="Gramene" id="OQU83651">
    <property type="protein sequence ID" value="OQU83651"/>
    <property type="gene ID" value="SORBI_3005G153066"/>
</dbReference>
<dbReference type="InParanoid" id="A0A1Z5RJC3"/>
<dbReference type="AlphaFoldDB" id="A0A1Z5RJC3"/>
<dbReference type="InterPro" id="IPR026960">
    <property type="entry name" value="RVT-Znf"/>
</dbReference>
<keyword evidence="3" id="KW-1185">Reference proteome</keyword>
<dbReference type="OMA" id="WWELMIS"/>